<dbReference type="SUPFAM" id="SSF56672">
    <property type="entry name" value="DNA/RNA polymerases"/>
    <property type="match status" value="1"/>
</dbReference>
<protein>
    <submittedName>
        <fullName evidence="1">Retrotransposon-like family member (Retr-1)</fullName>
    </submittedName>
</protein>
<sequence length="153" mass="18400">MKKNNLNKRFNSYQFEEDNKVFKPRGCEKRVRLTLDDVKERYWDIFENLKDEEIGYCKLEKCKIPTKEGEKIVRKGHTIPQALIKETEEYIRELENRKVIKRSKSEWRNPIRAIQKPNGEVRIVSNFIELNDLVEKDPYELLNMRDILRATQG</sequence>
<name>T0KW83_9MICR</name>
<dbReference type="EMBL" id="KE647367">
    <property type="protein sequence ID" value="EQB59757.1"/>
    <property type="molecule type" value="Genomic_DNA"/>
</dbReference>
<dbReference type="OrthoDB" id="2194353at2759"/>
<organism evidence="1 2">
    <name type="scientific">Vairimorpha apis BRL 01</name>
    <dbReference type="NCBI Taxonomy" id="1037528"/>
    <lineage>
        <taxon>Eukaryota</taxon>
        <taxon>Fungi</taxon>
        <taxon>Fungi incertae sedis</taxon>
        <taxon>Microsporidia</taxon>
        <taxon>Nosematidae</taxon>
        <taxon>Vairimorpha</taxon>
    </lineage>
</organism>
<reference evidence="1 2" key="1">
    <citation type="journal article" date="2013" name="BMC Genomics">
        <title>Genome sequencing and comparative genomics of honey bee microsporidia, Nosema apis reveal novel insights into host-parasite interactions.</title>
        <authorList>
            <person name="Chen Yp."/>
            <person name="Pettis J.S."/>
            <person name="Zhao Y."/>
            <person name="Liu X."/>
            <person name="Tallon L.J."/>
            <person name="Sadzewicz L.D."/>
            <person name="Li R."/>
            <person name="Zheng H."/>
            <person name="Huang S."/>
            <person name="Zhang X."/>
            <person name="Hamilton M.C."/>
            <person name="Pernal S.F."/>
            <person name="Melathopoulos A.P."/>
            <person name="Yan X."/>
            <person name="Evans J.D."/>
        </authorList>
    </citation>
    <scope>NUCLEOTIDE SEQUENCE [LARGE SCALE GENOMIC DNA]</scope>
    <source>
        <strain evidence="1 2">BRL 01</strain>
    </source>
</reference>
<dbReference type="Gene3D" id="3.10.10.10">
    <property type="entry name" value="HIV Type 1 Reverse Transcriptase, subunit A, domain 1"/>
    <property type="match status" value="1"/>
</dbReference>
<dbReference type="InterPro" id="IPR050951">
    <property type="entry name" value="Retrovirus_Pol_polyprotein"/>
</dbReference>
<dbReference type="PANTHER" id="PTHR37984">
    <property type="entry name" value="PROTEIN CBG26694"/>
    <property type="match status" value="1"/>
</dbReference>
<accession>T0KW83</accession>
<dbReference type="InterPro" id="IPR043502">
    <property type="entry name" value="DNA/RNA_pol_sf"/>
</dbReference>
<proteinExistence type="predicted"/>
<dbReference type="AlphaFoldDB" id="T0KW83"/>
<dbReference type="HOGENOM" id="CLU_1713812_0_0_1"/>
<dbReference type="VEuPathDB" id="MicrosporidiaDB:NAPIS_ORF02686"/>
<keyword evidence="2" id="KW-1185">Reference proteome</keyword>
<evidence type="ECO:0000313" key="1">
    <source>
        <dbReference type="EMBL" id="EQB59757.1"/>
    </source>
</evidence>
<dbReference type="Proteomes" id="UP000053780">
    <property type="component" value="Unassembled WGS sequence"/>
</dbReference>
<evidence type="ECO:0000313" key="2">
    <source>
        <dbReference type="Proteomes" id="UP000053780"/>
    </source>
</evidence>
<dbReference type="PANTHER" id="PTHR37984:SF5">
    <property type="entry name" value="PROTEIN NYNRIN-LIKE"/>
    <property type="match status" value="1"/>
</dbReference>
<gene>
    <name evidence="1" type="ORF">NAPIS_ORF02686</name>
</gene>